<protein>
    <recommendedName>
        <fullName evidence="3">ESX-1 secretion-associated protein</fullName>
    </recommendedName>
</protein>
<proteinExistence type="predicted"/>
<comment type="caution">
    <text evidence="1">The sequence shown here is derived from an EMBL/GenBank/DDBJ whole genome shotgun (WGS) entry which is preliminary data.</text>
</comment>
<sequence length="127" mass="13822">MSHPHPFDPGPGQGFHVYPEKLRAAADTIDQAADLVRGFALTDLADVRLGRNDLGLPGTLAELMRGVRGAGTVDAYNRAVDQVREISVANSAELGELSAALHRAAEHYERLDRQAYDEMKRLEGGTR</sequence>
<dbReference type="AlphaFoldDB" id="A0A1R0L372"/>
<dbReference type="EMBL" id="MQUQ01000001">
    <property type="protein sequence ID" value="OLZ57164.1"/>
    <property type="molecule type" value="Genomic_DNA"/>
</dbReference>
<dbReference type="RefSeq" id="WP_076154621.1">
    <property type="nucleotide sequence ID" value="NZ_JBEZVB010000033.1"/>
</dbReference>
<dbReference type="OrthoDB" id="3630748at2"/>
<organism evidence="1 2">
    <name type="scientific">Amycolatopsis coloradensis</name>
    <dbReference type="NCBI Taxonomy" id="76021"/>
    <lineage>
        <taxon>Bacteria</taxon>
        <taxon>Bacillati</taxon>
        <taxon>Actinomycetota</taxon>
        <taxon>Actinomycetes</taxon>
        <taxon>Pseudonocardiales</taxon>
        <taxon>Pseudonocardiaceae</taxon>
        <taxon>Amycolatopsis</taxon>
    </lineage>
</organism>
<evidence type="ECO:0008006" key="3">
    <source>
        <dbReference type="Google" id="ProtNLM"/>
    </source>
</evidence>
<keyword evidence="2" id="KW-1185">Reference proteome</keyword>
<evidence type="ECO:0000313" key="2">
    <source>
        <dbReference type="Proteomes" id="UP000187486"/>
    </source>
</evidence>
<name>A0A1R0L372_9PSEU</name>
<evidence type="ECO:0000313" key="1">
    <source>
        <dbReference type="EMBL" id="OLZ57164.1"/>
    </source>
</evidence>
<gene>
    <name evidence="1" type="ORF">BS329_00275</name>
</gene>
<dbReference type="Proteomes" id="UP000187486">
    <property type="component" value="Unassembled WGS sequence"/>
</dbReference>
<accession>A0A1R0L372</accession>
<dbReference type="STRING" id="76021.BS329_00275"/>
<reference evidence="1 2" key="1">
    <citation type="submission" date="2016-01" db="EMBL/GenBank/DDBJ databases">
        <title>Amycolatopsis coloradensis genome sequencing and assembly.</title>
        <authorList>
            <person name="Mayilraj S."/>
        </authorList>
    </citation>
    <scope>NUCLEOTIDE SEQUENCE [LARGE SCALE GENOMIC DNA]</scope>
    <source>
        <strain evidence="1 2">DSM 44225</strain>
    </source>
</reference>